<dbReference type="PANTHER" id="PTHR14894:SF0">
    <property type="entry name" value="CDK5 REGULATORY SUBUNIT-ASSOCIATED PROTEIN 3"/>
    <property type="match status" value="1"/>
</dbReference>
<reference evidence="2 3" key="1">
    <citation type="submission" date="2022-12" db="EMBL/GenBank/DDBJ databases">
        <title>Chromosome-level genome of Tegillarca granosa.</title>
        <authorList>
            <person name="Kim J."/>
        </authorList>
    </citation>
    <scope>NUCLEOTIDE SEQUENCE [LARGE SCALE GENOMIC DNA]</scope>
    <source>
        <strain evidence="2">Teg-2019</strain>
        <tissue evidence="2">Adductor muscle</tissue>
    </source>
</reference>
<gene>
    <name evidence="2" type="ORF">KUTeg_015279</name>
</gene>
<comment type="caution">
    <text evidence="2">The sequence shown here is derived from an EMBL/GenBank/DDBJ whole genome shotgun (WGS) entry which is preliminary data.</text>
</comment>
<comment type="similarity">
    <text evidence="1">Belongs to the CDK5RAP3 family.</text>
</comment>
<evidence type="ECO:0000313" key="3">
    <source>
        <dbReference type="Proteomes" id="UP001217089"/>
    </source>
</evidence>
<protein>
    <submittedName>
        <fullName evidence="2">Uncharacterized protein</fullName>
    </submittedName>
</protein>
<keyword evidence="3" id="KW-1185">Reference proteome</keyword>
<organism evidence="2 3">
    <name type="scientific">Tegillarca granosa</name>
    <name type="common">Malaysian cockle</name>
    <name type="synonym">Anadara granosa</name>
    <dbReference type="NCBI Taxonomy" id="220873"/>
    <lineage>
        <taxon>Eukaryota</taxon>
        <taxon>Metazoa</taxon>
        <taxon>Spiralia</taxon>
        <taxon>Lophotrochozoa</taxon>
        <taxon>Mollusca</taxon>
        <taxon>Bivalvia</taxon>
        <taxon>Autobranchia</taxon>
        <taxon>Pteriomorphia</taxon>
        <taxon>Arcoida</taxon>
        <taxon>Arcoidea</taxon>
        <taxon>Arcidae</taxon>
        <taxon>Tegillarca</taxon>
    </lineage>
</organism>
<feature type="non-terminal residue" evidence="2">
    <location>
        <position position="158"/>
    </location>
</feature>
<accession>A0ABQ9EU72</accession>
<sequence length="158" mass="18218">MVEHSGEDNGDGVARGEDALSILDNPKTRNLFIDDLMELEAFLTQRLAEVQKRTDNDIISTSQFQNAPTSVQVDAGTLKSMIKKVKDIADQFTTVKMQHLIYVDRLKEKMKQTLNLADKMLFYEKDMVSRRKQSVEEQKELEPKLDLVVLRTKEMQKQ</sequence>
<proteinExistence type="inferred from homology"/>
<dbReference type="Pfam" id="PF05600">
    <property type="entry name" value="CDK5RAP3"/>
    <property type="match status" value="1"/>
</dbReference>
<name>A0ABQ9EU72_TEGGR</name>
<evidence type="ECO:0000256" key="1">
    <source>
        <dbReference type="ARBA" id="ARBA00007478"/>
    </source>
</evidence>
<dbReference type="InterPro" id="IPR008491">
    <property type="entry name" value="CDK5RAP3"/>
</dbReference>
<dbReference type="PANTHER" id="PTHR14894">
    <property type="entry name" value="CDK5 REGULATORY SUBUNIT-ASSOCIATED PROTEIN 3"/>
    <property type="match status" value="1"/>
</dbReference>
<dbReference type="EMBL" id="JARBDR010000793">
    <property type="protein sequence ID" value="KAJ8307195.1"/>
    <property type="molecule type" value="Genomic_DNA"/>
</dbReference>
<dbReference type="Proteomes" id="UP001217089">
    <property type="component" value="Unassembled WGS sequence"/>
</dbReference>
<evidence type="ECO:0000313" key="2">
    <source>
        <dbReference type="EMBL" id="KAJ8307195.1"/>
    </source>
</evidence>